<comment type="caution">
    <text evidence="2">The sequence shown here is derived from an EMBL/GenBank/DDBJ whole genome shotgun (WGS) entry which is preliminary data.</text>
</comment>
<proteinExistence type="predicted"/>
<dbReference type="PANTHER" id="PTHR37309:SF1">
    <property type="entry name" value="SLR0284 PROTEIN"/>
    <property type="match status" value="1"/>
</dbReference>
<feature type="transmembrane region" description="Helical" evidence="1">
    <location>
        <begin position="7"/>
        <end position="26"/>
    </location>
</feature>
<feature type="transmembrane region" description="Helical" evidence="1">
    <location>
        <begin position="84"/>
        <end position="107"/>
    </location>
</feature>
<feature type="transmembrane region" description="Helical" evidence="1">
    <location>
        <begin position="32"/>
        <end position="51"/>
    </location>
</feature>
<organism evidence="2 3">
    <name type="scientific">Candidatus Yanofskybacteria bacterium CG10_big_fil_rev_8_21_14_0_10_46_23</name>
    <dbReference type="NCBI Taxonomy" id="1975098"/>
    <lineage>
        <taxon>Bacteria</taxon>
        <taxon>Candidatus Yanofskyibacteriota</taxon>
    </lineage>
</organism>
<keyword evidence="1" id="KW-0472">Membrane</keyword>
<protein>
    <recommendedName>
        <fullName evidence="4">Phage holin family protein</fullName>
    </recommendedName>
</protein>
<keyword evidence="1" id="KW-1133">Transmembrane helix</keyword>
<evidence type="ECO:0008006" key="4">
    <source>
        <dbReference type="Google" id="ProtNLM"/>
    </source>
</evidence>
<reference evidence="2 3" key="1">
    <citation type="submission" date="2017-09" db="EMBL/GenBank/DDBJ databases">
        <title>Depth-based differentiation of microbial function through sediment-hosted aquifers and enrichment of novel symbionts in the deep terrestrial subsurface.</title>
        <authorList>
            <person name="Probst A.J."/>
            <person name="Ladd B."/>
            <person name="Jarett J.K."/>
            <person name="Geller-Mcgrath D.E."/>
            <person name="Sieber C.M."/>
            <person name="Emerson J.B."/>
            <person name="Anantharaman K."/>
            <person name="Thomas B.C."/>
            <person name="Malmstrom R."/>
            <person name="Stieglmeier M."/>
            <person name="Klingl A."/>
            <person name="Woyke T."/>
            <person name="Ryan C.M."/>
            <person name="Banfield J.F."/>
        </authorList>
    </citation>
    <scope>NUCLEOTIDE SEQUENCE [LARGE SCALE GENOMIC DNA]</scope>
    <source>
        <strain evidence="2">CG10_big_fil_rev_8_21_14_0_10_46_23</strain>
    </source>
</reference>
<dbReference type="EMBL" id="PCXO01000004">
    <property type="protein sequence ID" value="PIR41602.1"/>
    <property type="molecule type" value="Genomic_DNA"/>
</dbReference>
<evidence type="ECO:0000256" key="1">
    <source>
        <dbReference type="SAM" id="Phobius"/>
    </source>
</evidence>
<keyword evidence="1" id="KW-0812">Transmembrane</keyword>
<dbReference type="PANTHER" id="PTHR37309">
    <property type="entry name" value="SLR0284 PROTEIN"/>
    <property type="match status" value="1"/>
</dbReference>
<sequence length="121" mass="13137">MRLFWRLVANIIALWLATELISGVFVDGGLEGLIIAGGLLGLFNLIIRPILKLLATPIVFLTLGLFSLVINGLLVYAVDYLLDFVTIQSLGALIWATILITLINMIAGSATKKSSRKSDDH</sequence>
<evidence type="ECO:0000313" key="3">
    <source>
        <dbReference type="Proteomes" id="UP000230232"/>
    </source>
</evidence>
<accession>A0A2H0R503</accession>
<dbReference type="InterPro" id="IPR007165">
    <property type="entry name" value="Phage_holin_4_2"/>
</dbReference>
<dbReference type="AlphaFoldDB" id="A0A2H0R503"/>
<evidence type="ECO:0000313" key="2">
    <source>
        <dbReference type="EMBL" id="PIR41602.1"/>
    </source>
</evidence>
<dbReference type="Pfam" id="PF04020">
    <property type="entry name" value="Phage_holin_4_2"/>
    <property type="match status" value="1"/>
</dbReference>
<name>A0A2H0R503_9BACT</name>
<feature type="transmembrane region" description="Helical" evidence="1">
    <location>
        <begin position="58"/>
        <end position="78"/>
    </location>
</feature>
<gene>
    <name evidence="2" type="ORF">COV31_00650</name>
</gene>
<dbReference type="Proteomes" id="UP000230232">
    <property type="component" value="Unassembled WGS sequence"/>
</dbReference>